<organism evidence="5 6">
    <name type="scientific">Paracoccus mutanolyticus</name>
    <dbReference type="NCBI Taxonomy" id="1499308"/>
    <lineage>
        <taxon>Bacteria</taxon>
        <taxon>Pseudomonadati</taxon>
        <taxon>Pseudomonadota</taxon>
        <taxon>Alphaproteobacteria</taxon>
        <taxon>Rhodobacterales</taxon>
        <taxon>Paracoccaceae</taxon>
        <taxon>Paracoccus</taxon>
    </lineage>
</organism>
<name>A0ABN5M7Q9_9RHOB</name>
<accession>A0ABN5M7Q9</accession>
<keyword evidence="4" id="KW-0472">Membrane</keyword>
<reference evidence="5 6" key="1">
    <citation type="submission" date="2018-06" db="EMBL/GenBank/DDBJ databases">
        <title>Complete genome sequence of Paracoccus mutanolyticus strain RSP-02 isolated from cellulosic waste.</title>
        <authorList>
            <person name="Amrutha R.N."/>
            <person name="Shrivastav A."/>
            <person name="Buddana S.K."/>
            <person name="Deshpande U."/>
            <person name="Prakasham R.S."/>
        </authorList>
    </citation>
    <scope>NUCLEOTIDE SEQUENCE [LARGE SCALE GENOMIC DNA]</scope>
    <source>
        <strain evidence="5 6">RSP-02</strain>
    </source>
</reference>
<gene>
    <name evidence="5" type="ORF">DPM13_15445</name>
</gene>
<dbReference type="SUPFAM" id="SSF161098">
    <property type="entry name" value="MetI-like"/>
    <property type="match status" value="1"/>
</dbReference>
<keyword evidence="2" id="KW-0812">Transmembrane</keyword>
<dbReference type="InterPro" id="IPR035906">
    <property type="entry name" value="MetI-like_sf"/>
</dbReference>
<dbReference type="EMBL" id="CP030239">
    <property type="protein sequence ID" value="AWX93917.1"/>
    <property type="molecule type" value="Genomic_DNA"/>
</dbReference>
<sequence length="103" mass="11352">MRRMPPGAGVLSVFFYARLPLVLREFGTYALYRLECALRSSAVLGFIGLPTLGFELDSFELDSFFRQGMYGAVAAVLIRTEAGILLMRRDGTPAYGDQAPPMP</sequence>
<evidence type="ECO:0000256" key="2">
    <source>
        <dbReference type="ARBA" id="ARBA00022692"/>
    </source>
</evidence>
<comment type="subcellular location">
    <subcellularLocation>
        <location evidence="1">Membrane</location>
        <topology evidence="1">Multi-pass membrane protein</topology>
    </subcellularLocation>
</comment>
<dbReference type="Gene3D" id="1.10.3720.10">
    <property type="entry name" value="MetI-like"/>
    <property type="match status" value="1"/>
</dbReference>
<proteinExistence type="predicted"/>
<evidence type="ECO:0000256" key="4">
    <source>
        <dbReference type="ARBA" id="ARBA00023136"/>
    </source>
</evidence>
<evidence type="ECO:0000256" key="1">
    <source>
        <dbReference type="ARBA" id="ARBA00004141"/>
    </source>
</evidence>
<evidence type="ECO:0000256" key="3">
    <source>
        <dbReference type="ARBA" id="ARBA00022989"/>
    </source>
</evidence>
<protein>
    <submittedName>
        <fullName evidence="5">Uncharacterized protein</fullName>
    </submittedName>
</protein>
<keyword evidence="3" id="KW-1133">Transmembrane helix</keyword>
<keyword evidence="6" id="KW-1185">Reference proteome</keyword>
<dbReference type="Proteomes" id="UP000249922">
    <property type="component" value="Chromosome"/>
</dbReference>
<evidence type="ECO:0000313" key="5">
    <source>
        <dbReference type="EMBL" id="AWX93917.1"/>
    </source>
</evidence>
<evidence type="ECO:0000313" key="6">
    <source>
        <dbReference type="Proteomes" id="UP000249922"/>
    </source>
</evidence>